<evidence type="ECO:0000256" key="1">
    <source>
        <dbReference type="SAM" id="MobiDB-lite"/>
    </source>
</evidence>
<proteinExistence type="predicted"/>
<organism evidence="2">
    <name type="scientific">marine metagenome</name>
    <dbReference type="NCBI Taxonomy" id="408172"/>
    <lineage>
        <taxon>unclassified sequences</taxon>
        <taxon>metagenomes</taxon>
        <taxon>ecological metagenomes</taxon>
    </lineage>
</organism>
<dbReference type="EMBL" id="UINC01010619">
    <property type="protein sequence ID" value="SVA47171.1"/>
    <property type="molecule type" value="Genomic_DNA"/>
</dbReference>
<sequence length="140" mass="16099">MGTRYTYSQWDGTQSPFEELDTAFDRLSEEILEAGDVNEALRNLYAEGFHSDRPDPRVDGERGHSTGIRPVGGLKDLRRRLEELRRLNQEYFDLESPLREISEQLQDVVNTELDGIDRRLAEASEYLDNSSESERSSLGF</sequence>
<evidence type="ECO:0000313" key="2">
    <source>
        <dbReference type="EMBL" id="SVA47171.1"/>
    </source>
</evidence>
<feature type="non-terminal residue" evidence="2">
    <location>
        <position position="140"/>
    </location>
</feature>
<protein>
    <submittedName>
        <fullName evidence="2">Uncharacterized protein</fullName>
    </submittedName>
</protein>
<gene>
    <name evidence="2" type="ORF">METZ01_LOCUS100025</name>
</gene>
<name>A0A381W4A0_9ZZZZ</name>
<accession>A0A381W4A0</accession>
<reference evidence="2" key="1">
    <citation type="submission" date="2018-05" db="EMBL/GenBank/DDBJ databases">
        <authorList>
            <person name="Lanie J.A."/>
            <person name="Ng W.-L."/>
            <person name="Kazmierczak K.M."/>
            <person name="Andrzejewski T.M."/>
            <person name="Davidsen T.M."/>
            <person name="Wayne K.J."/>
            <person name="Tettelin H."/>
            <person name="Glass J.I."/>
            <person name="Rusch D."/>
            <person name="Podicherti R."/>
            <person name="Tsui H.-C.T."/>
            <person name="Winkler M.E."/>
        </authorList>
    </citation>
    <scope>NUCLEOTIDE SEQUENCE</scope>
</reference>
<feature type="region of interest" description="Disordered" evidence="1">
    <location>
        <begin position="48"/>
        <end position="71"/>
    </location>
</feature>
<feature type="compositionally biased region" description="Basic and acidic residues" evidence="1">
    <location>
        <begin position="49"/>
        <end position="64"/>
    </location>
</feature>
<dbReference type="AlphaFoldDB" id="A0A381W4A0"/>